<keyword evidence="3" id="KW-1185">Reference proteome</keyword>
<dbReference type="PANTHER" id="PTHR40279:SF3">
    <property type="entry name" value="4-AMINOBENZOATE SYNTHASE"/>
    <property type="match status" value="1"/>
</dbReference>
<evidence type="ECO:0000256" key="1">
    <source>
        <dbReference type="ARBA" id="ARBA00023002"/>
    </source>
</evidence>
<dbReference type="SUPFAM" id="SSF48613">
    <property type="entry name" value="Heme oxygenase-like"/>
    <property type="match status" value="1"/>
</dbReference>
<dbReference type="GO" id="GO:0016491">
    <property type="term" value="F:oxidoreductase activity"/>
    <property type="evidence" value="ECO:0007669"/>
    <property type="project" value="UniProtKB-KW"/>
</dbReference>
<reference evidence="2 3" key="1">
    <citation type="submission" date="2019-07" db="EMBL/GenBank/DDBJ databases">
        <title>Genome sequencing of lignin-degrading bacterial isolates.</title>
        <authorList>
            <person name="Gladden J."/>
        </authorList>
    </citation>
    <scope>NUCLEOTIDE SEQUENCE [LARGE SCALE GENOMIC DNA]</scope>
    <source>
        <strain evidence="2 3">J11</strain>
    </source>
</reference>
<sequence>MDNHEFDLLSFLADYVRNGLPGNTPYVMAGQRRAEVIEGCLALQRRASHGEGTALERIHQVLSFVYDQKFGVPDVASAAIDTAPVFADVLGLLEGVMLERECAAVAPDAFAGMPMEGDRYVEWLKRLISDHPASVHRFYREYLRDHATVQDMRVFLAQETTLDPRFDDILALLQIGTTGDEKMEIAKNYFDEMGNGNPSEVHTHLFSRALSALDISPAFIRASLLPESRVSGNLSACMALGARHHYKAIGYFGVTEYLAPRRFKDLVAGWRRLQLPEEGIAYHDLHIRIDAAHGLAWMQNVIRPMVDQDPRVRREIALGALIRLNSSQRYLDSLQLALRKDVPATAAVPSAIPVMLPV</sequence>
<dbReference type="InterPro" id="IPR039068">
    <property type="entry name" value="PqqC-like"/>
</dbReference>
<dbReference type="InterPro" id="IPR016084">
    <property type="entry name" value="Haem_Oase-like_multi-hlx"/>
</dbReference>
<dbReference type="Pfam" id="PF14518">
    <property type="entry name" value="Haem_oxygenas_2"/>
    <property type="match status" value="1"/>
</dbReference>
<dbReference type="Gene3D" id="1.20.910.10">
    <property type="entry name" value="Heme oxygenase-like"/>
    <property type="match status" value="1"/>
</dbReference>
<keyword evidence="1" id="KW-0560">Oxidoreductase</keyword>
<dbReference type="AlphaFoldDB" id="A0A562BUJ2"/>
<dbReference type="EMBL" id="VLJN01000004">
    <property type="protein sequence ID" value="TWG88470.1"/>
    <property type="molecule type" value="Genomic_DNA"/>
</dbReference>
<dbReference type="PANTHER" id="PTHR40279">
    <property type="entry name" value="PQQC-LIKE PROTEIN"/>
    <property type="match status" value="1"/>
</dbReference>
<comment type="caution">
    <text evidence="2">The sequence shown here is derived from an EMBL/GenBank/DDBJ whole genome shotgun (WGS) entry which is preliminary data.</text>
</comment>
<dbReference type="SMART" id="SM01236">
    <property type="entry name" value="Haem_oxygenase_2"/>
    <property type="match status" value="1"/>
</dbReference>
<accession>A0A562BUJ2</accession>
<evidence type="ECO:0000313" key="3">
    <source>
        <dbReference type="Proteomes" id="UP000318141"/>
    </source>
</evidence>
<evidence type="ECO:0000313" key="2">
    <source>
        <dbReference type="EMBL" id="TWG88470.1"/>
    </source>
</evidence>
<organism evidence="2 3">
    <name type="scientific">Cupriavidus gilardii J11</name>
    <dbReference type="NCBI Taxonomy" id="936133"/>
    <lineage>
        <taxon>Bacteria</taxon>
        <taxon>Pseudomonadati</taxon>
        <taxon>Pseudomonadota</taxon>
        <taxon>Betaproteobacteria</taxon>
        <taxon>Burkholderiales</taxon>
        <taxon>Burkholderiaceae</taxon>
        <taxon>Cupriavidus</taxon>
    </lineage>
</organism>
<proteinExistence type="predicted"/>
<gene>
    <name evidence="2" type="ORF">L602_001200000630</name>
</gene>
<protein>
    <submittedName>
        <fullName evidence="2">Heme oxygenase-like protein</fullName>
    </submittedName>
</protein>
<dbReference type="Proteomes" id="UP000318141">
    <property type="component" value="Unassembled WGS sequence"/>
</dbReference>
<name>A0A562BUJ2_9BURK</name>